<dbReference type="InterPro" id="IPR002110">
    <property type="entry name" value="Ankyrin_rpt"/>
</dbReference>
<dbReference type="GO" id="GO:0004540">
    <property type="term" value="F:RNA nuclease activity"/>
    <property type="evidence" value="ECO:0007669"/>
    <property type="project" value="TreeGrafter"/>
</dbReference>
<dbReference type="Proteomes" id="UP000224634">
    <property type="component" value="Unassembled WGS sequence"/>
</dbReference>
<protein>
    <submittedName>
        <fullName evidence="4">Uncharacterized protein</fullName>
    </submittedName>
</protein>
<dbReference type="STRING" id="1447883.A0A2B7Z219"/>
<evidence type="ECO:0000256" key="2">
    <source>
        <dbReference type="ARBA" id="ARBA00023043"/>
    </source>
</evidence>
<dbReference type="PROSITE" id="PS50088">
    <property type="entry name" value="ANK_REPEAT"/>
    <property type="match status" value="1"/>
</dbReference>
<dbReference type="PANTHER" id="PTHR24141:SF1">
    <property type="entry name" value="2-5A-DEPENDENT RIBONUCLEASE"/>
    <property type="match status" value="1"/>
</dbReference>
<comment type="caution">
    <text evidence="4">The sequence shown here is derived from an EMBL/GenBank/DDBJ whole genome shotgun (WGS) entry which is preliminary data.</text>
</comment>
<keyword evidence="1" id="KW-0677">Repeat</keyword>
<name>A0A2B7Z219_POLH7</name>
<reference evidence="4 5" key="1">
    <citation type="submission" date="2017-10" db="EMBL/GenBank/DDBJ databases">
        <title>Comparative genomics in systemic dimorphic fungi from Ajellomycetaceae.</title>
        <authorList>
            <person name="Munoz J.F."/>
            <person name="Mcewen J.G."/>
            <person name="Clay O.K."/>
            <person name="Cuomo C.A."/>
        </authorList>
    </citation>
    <scope>NUCLEOTIDE SEQUENCE [LARGE SCALE GENOMIC DNA]</scope>
    <source>
        <strain evidence="4 5">UAMH7299</strain>
    </source>
</reference>
<feature type="repeat" description="ANK" evidence="3">
    <location>
        <begin position="16"/>
        <end position="49"/>
    </location>
</feature>
<keyword evidence="2 3" id="KW-0040">ANK repeat</keyword>
<keyword evidence="5" id="KW-1185">Reference proteome</keyword>
<gene>
    <name evidence="4" type="ORF">AJ80_01469</name>
</gene>
<proteinExistence type="predicted"/>
<dbReference type="PANTHER" id="PTHR24141">
    <property type="entry name" value="2-5A-DEPENDENT RIBONUCLEASE"/>
    <property type="match status" value="1"/>
</dbReference>
<organism evidence="4 5">
    <name type="scientific">Polytolypa hystricis (strain UAMH7299)</name>
    <dbReference type="NCBI Taxonomy" id="1447883"/>
    <lineage>
        <taxon>Eukaryota</taxon>
        <taxon>Fungi</taxon>
        <taxon>Dikarya</taxon>
        <taxon>Ascomycota</taxon>
        <taxon>Pezizomycotina</taxon>
        <taxon>Eurotiomycetes</taxon>
        <taxon>Eurotiomycetidae</taxon>
        <taxon>Onygenales</taxon>
        <taxon>Onygenales incertae sedis</taxon>
        <taxon>Polytolypa</taxon>
    </lineage>
</organism>
<dbReference type="Pfam" id="PF12796">
    <property type="entry name" value="Ank_2"/>
    <property type="match status" value="1"/>
</dbReference>
<evidence type="ECO:0000256" key="3">
    <source>
        <dbReference type="PROSITE-ProRule" id="PRU00023"/>
    </source>
</evidence>
<dbReference type="AlphaFoldDB" id="A0A2B7Z219"/>
<evidence type="ECO:0000256" key="1">
    <source>
        <dbReference type="ARBA" id="ARBA00022737"/>
    </source>
</evidence>
<evidence type="ECO:0000313" key="5">
    <source>
        <dbReference type="Proteomes" id="UP000224634"/>
    </source>
</evidence>
<dbReference type="InterPro" id="IPR036770">
    <property type="entry name" value="Ankyrin_rpt-contain_sf"/>
</dbReference>
<sequence>MLLVDDRTDVNFRDTNGRTPLSWAAENGDPKAVEMFLAKDDIERDIEDNDGHTPLWWAERMGYTEVVRIISGA</sequence>
<dbReference type="EMBL" id="PDNA01000012">
    <property type="protein sequence ID" value="PGH26887.1"/>
    <property type="molecule type" value="Genomic_DNA"/>
</dbReference>
<dbReference type="OrthoDB" id="5416940at2759"/>
<dbReference type="Gene3D" id="1.25.40.20">
    <property type="entry name" value="Ankyrin repeat-containing domain"/>
    <property type="match status" value="1"/>
</dbReference>
<accession>A0A2B7Z219</accession>
<evidence type="ECO:0000313" key="4">
    <source>
        <dbReference type="EMBL" id="PGH26887.1"/>
    </source>
</evidence>
<dbReference type="GO" id="GO:0006396">
    <property type="term" value="P:RNA processing"/>
    <property type="evidence" value="ECO:0007669"/>
    <property type="project" value="TreeGrafter"/>
</dbReference>
<dbReference type="GO" id="GO:0003723">
    <property type="term" value="F:RNA binding"/>
    <property type="evidence" value="ECO:0007669"/>
    <property type="project" value="TreeGrafter"/>
</dbReference>
<dbReference type="SUPFAM" id="SSF48403">
    <property type="entry name" value="Ankyrin repeat"/>
    <property type="match status" value="1"/>
</dbReference>